<organism evidence="2 3">
    <name type="scientific">Phytophthora megakarya</name>
    <dbReference type="NCBI Taxonomy" id="4795"/>
    <lineage>
        <taxon>Eukaryota</taxon>
        <taxon>Sar</taxon>
        <taxon>Stramenopiles</taxon>
        <taxon>Oomycota</taxon>
        <taxon>Peronosporomycetes</taxon>
        <taxon>Peronosporales</taxon>
        <taxon>Peronosporaceae</taxon>
        <taxon>Phytophthora</taxon>
    </lineage>
</organism>
<feature type="region of interest" description="Disordered" evidence="1">
    <location>
        <begin position="242"/>
        <end position="273"/>
    </location>
</feature>
<proteinExistence type="predicted"/>
<accession>A0A225VQR3</accession>
<dbReference type="AlphaFoldDB" id="A0A225VQR3"/>
<evidence type="ECO:0000313" key="3">
    <source>
        <dbReference type="Proteomes" id="UP000198211"/>
    </source>
</evidence>
<name>A0A225VQR3_9STRA</name>
<protein>
    <submittedName>
        <fullName evidence="2">Uncharacterized protein</fullName>
    </submittedName>
</protein>
<comment type="caution">
    <text evidence="2">The sequence shown here is derived from an EMBL/GenBank/DDBJ whole genome shotgun (WGS) entry which is preliminary data.</text>
</comment>
<keyword evidence="3" id="KW-1185">Reference proteome</keyword>
<sequence length="330" mass="36113">MRQDARLDGLHELHVAVAEVVLHARDHQLQRPKQLGQYAVAGREHVDELTSVRVQAVHDVANSFCVRGERTCEAHRIDDQWQAVASLVCSHLGQLLERAMTAPPSEWPKSEILRPRNSTGRSHSHLLRFTLRTVPRVACKVRNHGRHRRAADVVVHVCAELVPGGSIAGLPLHGEDGGVLLLRPYAPVARGVVALRHEAVDAEHHVTAGGHVSAQPLEAKMLHVALALGYVECGHGAVVRTGPERRGLGRGRRGRSRSQPGVQRAQDAAHSHGRQLRVTERSLLLVIALQSHALHDVVRFLHEEGGHTLAESSATRVSTISSLARSVHIY</sequence>
<dbReference type="Proteomes" id="UP000198211">
    <property type="component" value="Unassembled WGS sequence"/>
</dbReference>
<gene>
    <name evidence="2" type="ORF">PHMEG_00020513</name>
</gene>
<reference evidence="3" key="1">
    <citation type="submission" date="2017-03" db="EMBL/GenBank/DDBJ databases">
        <title>Phytopthora megakarya and P. palmivora, two closely related causual agents of cacao black pod achieved similar genome size and gene model numbers by different mechanisms.</title>
        <authorList>
            <person name="Ali S."/>
            <person name="Shao J."/>
            <person name="Larry D.J."/>
            <person name="Kronmiller B."/>
            <person name="Shen D."/>
            <person name="Strem M.D."/>
            <person name="Melnick R.L."/>
            <person name="Guiltinan M.J."/>
            <person name="Tyler B.M."/>
            <person name="Meinhardt L.W."/>
            <person name="Bailey B.A."/>
        </authorList>
    </citation>
    <scope>NUCLEOTIDE SEQUENCE [LARGE SCALE GENOMIC DNA]</scope>
    <source>
        <strain evidence="3">zdho120</strain>
    </source>
</reference>
<dbReference type="EMBL" id="NBNE01003661">
    <property type="protein sequence ID" value="OWZ07137.1"/>
    <property type="molecule type" value="Genomic_DNA"/>
</dbReference>
<evidence type="ECO:0000256" key="1">
    <source>
        <dbReference type="SAM" id="MobiDB-lite"/>
    </source>
</evidence>
<evidence type="ECO:0000313" key="2">
    <source>
        <dbReference type="EMBL" id="OWZ07137.1"/>
    </source>
</evidence>